<gene>
    <name evidence="2" type="ORF">SKAU_G00208090</name>
</gene>
<accession>A0A9Q1F8J9</accession>
<dbReference type="EMBL" id="JAINUF010000007">
    <property type="protein sequence ID" value="KAJ8353242.1"/>
    <property type="molecule type" value="Genomic_DNA"/>
</dbReference>
<reference evidence="2" key="1">
    <citation type="journal article" date="2023" name="Science">
        <title>Genome structures resolve the early diversification of teleost fishes.</title>
        <authorList>
            <person name="Parey E."/>
            <person name="Louis A."/>
            <person name="Montfort J."/>
            <person name="Bouchez O."/>
            <person name="Roques C."/>
            <person name="Iampietro C."/>
            <person name="Lluch J."/>
            <person name="Castinel A."/>
            <person name="Donnadieu C."/>
            <person name="Desvignes T."/>
            <person name="Floi Bucao C."/>
            <person name="Jouanno E."/>
            <person name="Wen M."/>
            <person name="Mejri S."/>
            <person name="Dirks R."/>
            <person name="Jansen H."/>
            <person name="Henkel C."/>
            <person name="Chen W.J."/>
            <person name="Zahm M."/>
            <person name="Cabau C."/>
            <person name="Klopp C."/>
            <person name="Thompson A.W."/>
            <person name="Robinson-Rechavi M."/>
            <person name="Braasch I."/>
            <person name="Lecointre G."/>
            <person name="Bobe J."/>
            <person name="Postlethwait J.H."/>
            <person name="Berthelot C."/>
            <person name="Roest Crollius H."/>
            <person name="Guiguen Y."/>
        </authorList>
    </citation>
    <scope>NUCLEOTIDE SEQUENCE</scope>
    <source>
        <strain evidence="2">WJC10195</strain>
    </source>
</reference>
<proteinExistence type="predicted"/>
<keyword evidence="3" id="KW-1185">Reference proteome</keyword>
<name>A0A9Q1F8J9_SYNKA</name>
<dbReference type="Proteomes" id="UP001152622">
    <property type="component" value="Chromosome 7"/>
</dbReference>
<evidence type="ECO:0000313" key="2">
    <source>
        <dbReference type="EMBL" id="KAJ8353242.1"/>
    </source>
</evidence>
<protein>
    <submittedName>
        <fullName evidence="2">Uncharacterized protein</fullName>
    </submittedName>
</protein>
<organism evidence="2 3">
    <name type="scientific">Synaphobranchus kaupii</name>
    <name type="common">Kaup's arrowtooth eel</name>
    <dbReference type="NCBI Taxonomy" id="118154"/>
    <lineage>
        <taxon>Eukaryota</taxon>
        <taxon>Metazoa</taxon>
        <taxon>Chordata</taxon>
        <taxon>Craniata</taxon>
        <taxon>Vertebrata</taxon>
        <taxon>Euteleostomi</taxon>
        <taxon>Actinopterygii</taxon>
        <taxon>Neopterygii</taxon>
        <taxon>Teleostei</taxon>
        <taxon>Anguilliformes</taxon>
        <taxon>Synaphobranchidae</taxon>
        <taxon>Synaphobranchus</taxon>
    </lineage>
</organism>
<evidence type="ECO:0000313" key="3">
    <source>
        <dbReference type="Proteomes" id="UP001152622"/>
    </source>
</evidence>
<feature type="region of interest" description="Disordered" evidence="1">
    <location>
        <begin position="56"/>
        <end position="76"/>
    </location>
</feature>
<evidence type="ECO:0000256" key="1">
    <source>
        <dbReference type="SAM" id="MobiDB-lite"/>
    </source>
</evidence>
<comment type="caution">
    <text evidence="2">The sequence shown here is derived from an EMBL/GenBank/DDBJ whole genome shotgun (WGS) entry which is preliminary data.</text>
</comment>
<sequence>MGDAASYITCATRSGSVRLQLGLVVFAGPCGPFQRPSRHERELRVRRSRWSAARNCSRGVSQAQAPPRGLARAGRPEARTSLLIRPSSSLNAQPVIRPGAERLSACGTPWICPSSQGRDWLGSSATSSIWSMDGDGAGACFNRFEKAEFKTLNAFRLNRQDQKITPETFKVIGDFFLFDFNNGLRPTDRQKRGLPEQEVPLGVSQDSFVINETRHGSGTAPDKNAARV</sequence>
<dbReference type="AlphaFoldDB" id="A0A9Q1F8J9"/>